<feature type="transmembrane region" description="Helical" evidence="2">
    <location>
        <begin position="56"/>
        <end position="78"/>
    </location>
</feature>
<feature type="transmembrane region" description="Helical" evidence="2">
    <location>
        <begin position="27"/>
        <end position="44"/>
    </location>
</feature>
<evidence type="ECO:0000259" key="3">
    <source>
        <dbReference type="Pfam" id="PF00884"/>
    </source>
</evidence>
<organism evidence="4 5">
    <name type="scientific">Drechmeria coniospora</name>
    <name type="common">Nematophagous fungus</name>
    <name type="synonym">Meria coniospora</name>
    <dbReference type="NCBI Taxonomy" id="98403"/>
    <lineage>
        <taxon>Eukaryota</taxon>
        <taxon>Fungi</taxon>
        <taxon>Dikarya</taxon>
        <taxon>Ascomycota</taxon>
        <taxon>Pezizomycotina</taxon>
        <taxon>Sordariomycetes</taxon>
        <taxon>Hypocreomycetidae</taxon>
        <taxon>Hypocreales</taxon>
        <taxon>Ophiocordycipitaceae</taxon>
        <taxon>Drechmeria</taxon>
    </lineage>
</organism>
<feature type="region of interest" description="Disordered" evidence="1">
    <location>
        <begin position="503"/>
        <end position="526"/>
    </location>
</feature>
<dbReference type="InParanoid" id="A0A151GG85"/>
<gene>
    <name evidence="4" type="ORF">DCS_08074</name>
</gene>
<feature type="compositionally biased region" description="Low complexity" evidence="1">
    <location>
        <begin position="503"/>
        <end position="517"/>
    </location>
</feature>
<feature type="transmembrane region" description="Helical" evidence="2">
    <location>
        <begin position="129"/>
        <end position="147"/>
    </location>
</feature>
<protein>
    <submittedName>
        <fullName evidence="4">Sulfatase domain protein</fullName>
    </submittedName>
</protein>
<accession>A0A151GG85</accession>
<comment type="caution">
    <text evidence="4">The sequence shown here is derived from an EMBL/GenBank/DDBJ whole genome shotgun (WGS) entry which is preliminary data.</text>
</comment>
<dbReference type="InterPro" id="IPR000917">
    <property type="entry name" value="Sulfatase_N"/>
</dbReference>
<name>A0A151GG85_DRECN</name>
<dbReference type="RefSeq" id="XP_040655460.1">
    <property type="nucleotide sequence ID" value="XM_040805356.1"/>
</dbReference>
<evidence type="ECO:0000313" key="5">
    <source>
        <dbReference type="Proteomes" id="UP000076580"/>
    </source>
</evidence>
<dbReference type="STRING" id="98403.A0A151GG85"/>
<evidence type="ECO:0000313" key="4">
    <source>
        <dbReference type="EMBL" id="KYK56108.1"/>
    </source>
</evidence>
<dbReference type="AlphaFoldDB" id="A0A151GG85"/>
<feature type="domain" description="Sulfatase N-terminal" evidence="3">
    <location>
        <begin position="532"/>
        <end position="745"/>
    </location>
</feature>
<feature type="transmembrane region" description="Helical" evidence="2">
    <location>
        <begin position="153"/>
        <end position="174"/>
    </location>
</feature>
<sequence>MESVQRPLFFLRRVVLAVAPRFANRRFAFAIATVALLGAKLVHISAHLDAVQPSDLLRWGLSFFLQDTVVLLLLRVLFDHGACVTALAVVATAILLTLAGISITFIAVTGSELQWRNVTVAGDSSSWKMLLTGLVSLSVTEAALLTVAALLQVFFYVVAGTAVDILRWPLALTLRLCRCRRPRYAAAATHDDDEDDDDYERLERHEFKHASENSSDADGTVSPWEDAEREPALASSRLTSALRVFVGLTLAAQLLCFLFRPSDASLSYLSWTLPLMPLAQLSSAAASLTSLLTLSSNLDNRTALTDPVPFAWLPAKGPLPGFEDWYQSGETHYNATADPLKLTNLDDDLLSSLRGRLADVPIRHVMLVKLESTRKDVFPVKRDGVAWERLSNTFKDKKLPESAVDRFATLTANARFITGDNDDGLADKRPAESPSASRGRARGGLNVNNCYTTSTYTLKSLAGTHCGISPLAADFNLEESHHIYQPCLPHIFNAFNNLSSSAGSGASEAAPSADGGSPTTAAPGKRSLFSEDKLVHPFASYKWKSAFMQSTTTRYDKQDRMMPQFGFPADSIIDWWYLQDAHKFPPVNITDVNYYGMPEVAIEDYLRDAFASAQKNDERLFLSHLTSTTHHAFGMPAEEKYVPLSGDKEWDDLSHYLNAVGYVDRWLGRILDILEAEGVANETLVIFVGDHGLSIAERGSFTPYSNPHVGNYHVPLVLSHPKLPVVDVNDAVVSLQILPTILDLLVETGSLDEADAAAARALARNYEGQSLIRPLRKFSDRTGHGDWQITVMNPGGSTIAVRDARRPNWRLIVPVYGNYEWRFTDLENDPHEMSPVLSFDFDALINRLKKDNGEVTAKWAEEAASVTRWWAEENYRRWRYKS</sequence>
<keyword evidence="2" id="KW-1133">Transmembrane helix</keyword>
<proteinExistence type="predicted"/>
<reference evidence="4 5" key="1">
    <citation type="journal article" date="2016" name="Sci. Rep.">
        <title>Insights into Adaptations to a Near-Obligate Nematode Endoparasitic Lifestyle from the Finished Genome of Drechmeria coniospora.</title>
        <authorList>
            <person name="Zhang L."/>
            <person name="Zhou Z."/>
            <person name="Guo Q."/>
            <person name="Fokkens L."/>
            <person name="Miskei M."/>
            <person name="Pocsi I."/>
            <person name="Zhang W."/>
            <person name="Chen M."/>
            <person name="Wang L."/>
            <person name="Sun Y."/>
            <person name="Donzelli B.G."/>
            <person name="Gibson D.M."/>
            <person name="Nelson D.R."/>
            <person name="Luo J.G."/>
            <person name="Rep M."/>
            <person name="Liu H."/>
            <person name="Yang S."/>
            <person name="Wang J."/>
            <person name="Krasnoff S.B."/>
            <person name="Xu Y."/>
            <person name="Molnar I."/>
            <person name="Lin M."/>
        </authorList>
    </citation>
    <scope>NUCLEOTIDE SEQUENCE [LARGE SCALE GENOMIC DNA]</scope>
    <source>
        <strain evidence="4 5">ARSEF 6962</strain>
    </source>
</reference>
<feature type="region of interest" description="Disordered" evidence="1">
    <location>
        <begin position="419"/>
        <end position="444"/>
    </location>
</feature>
<dbReference type="SUPFAM" id="SSF53649">
    <property type="entry name" value="Alkaline phosphatase-like"/>
    <property type="match status" value="1"/>
</dbReference>
<keyword evidence="2" id="KW-0812">Transmembrane</keyword>
<dbReference type="PANTHER" id="PTHR43751:SF3">
    <property type="entry name" value="SULFATASE N-TERMINAL DOMAIN-CONTAINING PROTEIN"/>
    <property type="match status" value="1"/>
</dbReference>
<feature type="transmembrane region" description="Helical" evidence="2">
    <location>
        <begin position="84"/>
        <end position="108"/>
    </location>
</feature>
<dbReference type="InterPro" id="IPR052701">
    <property type="entry name" value="GAG_Ulvan_Degrading_Sulfatases"/>
</dbReference>
<dbReference type="EMBL" id="LAYC01000003">
    <property type="protein sequence ID" value="KYK56108.1"/>
    <property type="molecule type" value="Genomic_DNA"/>
</dbReference>
<dbReference type="GeneID" id="63720717"/>
<keyword evidence="5" id="KW-1185">Reference proteome</keyword>
<dbReference type="Pfam" id="PF00884">
    <property type="entry name" value="Sulfatase"/>
    <property type="match status" value="1"/>
</dbReference>
<evidence type="ECO:0000256" key="1">
    <source>
        <dbReference type="SAM" id="MobiDB-lite"/>
    </source>
</evidence>
<dbReference type="PANTHER" id="PTHR43751">
    <property type="entry name" value="SULFATASE"/>
    <property type="match status" value="1"/>
</dbReference>
<dbReference type="InterPro" id="IPR017850">
    <property type="entry name" value="Alkaline_phosphatase_core_sf"/>
</dbReference>
<dbReference type="Gene3D" id="3.40.720.10">
    <property type="entry name" value="Alkaline Phosphatase, subunit A"/>
    <property type="match status" value="1"/>
</dbReference>
<keyword evidence="2" id="KW-0472">Membrane</keyword>
<evidence type="ECO:0000256" key="2">
    <source>
        <dbReference type="SAM" id="Phobius"/>
    </source>
</evidence>
<dbReference type="Proteomes" id="UP000076580">
    <property type="component" value="Chromosome 03"/>
</dbReference>